<feature type="domain" description="Aerobactin siderophore biosynthesis IucA/IucC-like C-terminal" evidence="2">
    <location>
        <begin position="1"/>
        <end position="143"/>
    </location>
</feature>
<proteinExistence type="predicted"/>
<name>A0ABD5W3A1_9EURY</name>
<evidence type="ECO:0000256" key="1">
    <source>
        <dbReference type="SAM" id="MobiDB-lite"/>
    </source>
</evidence>
<evidence type="ECO:0000313" key="4">
    <source>
        <dbReference type="Proteomes" id="UP001596445"/>
    </source>
</evidence>
<dbReference type="EMBL" id="JBHSZI010000001">
    <property type="protein sequence ID" value="MFC7059204.1"/>
    <property type="molecule type" value="Genomic_DNA"/>
</dbReference>
<dbReference type="AlphaFoldDB" id="A0ABD5W3A1"/>
<dbReference type="InterPro" id="IPR022770">
    <property type="entry name" value="IucA/IucC-like_C"/>
</dbReference>
<evidence type="ECO:0000313" key="3">
    <source>
        <dbReference type="EMBL" id="MFC7059204.1"/>
    </source>
</evidence>
<dbReference type="PANTHER" id="PTHR34384">
    <property type="entry name" value="L-2,3-DIAMINOPROPANOATE--CITRATE LIGASE"/>
    <property type="match status" value="1"/>
</dbReference>
<feature type="region of interest" description="Disordered" evidence="1">
    <location>
        <begin position="143"/>
        <end position="168"/>
    </location>
</feature>
<dbReference type="PANTHER" id="PTHR34384:SF6">
    <property type="entry name" value="STAPHYLOFERRIN B SYNTHASE"/>
    <property type="match status" value="1"/>
</dbReference>
<gene>
    <name evidence="3" type="ORF">ACFQQG_14740</name>
</gene>
<dbReference type="Pfam" id="PF06276">
    <property type="entry name" value="FhuF"/>
    <property type="match status" value="1"/>
</dbReference>
<dbReference type="Gene3D" id="1.10.510.40">
    <property type="match status" value="1"/>
</dbReference>
<reference evidence="3 4" key="1">
    <citation type="journal article" date="2019" name="Int. J. Syst. Evol. Microbiol.">
        <title>The Global Catalogue of Microorganisms (GCM) 10K type strain sequencing project: providing services to taxonomists for standard genome sequencing and annotation.</title>
        <authorList>
            <consortium name="The Broad Institute Genomics Platform"/>
            <consortium name="The Broad Institute Genome Sequencing Center for Infectious Disease"/>
            <person name="Wu L."/>
            <person name="Ma J."/>
        </authorList>
    </citation>
    <scope>NUCLEOTIDE SEQUENCE [LARGE SCALE GENOMIC DNA]</scope>
    <source>
        <strain evidence="3 4">JCM 30072</strain>
    </source>
</reference>
<dbReference type="RefSeq" id="WP_267161948.1">
    <property type="nucleotide sequence ID" value="NZ_CP112972.1"/>
</dbReference>
<dbReference type="GO" id="GO:0003824">
    <property type="term" value="F:catalytic activity"/>
    <property type="evidence" value="ECO:0007669"/>
    <property type="project" value="UniProtKB-ARBA"/>
</dbReference>
<accession>A0ABD5W3A1</accession>
<organism evidence="3 4">
    <name type="scientific">Halovenus salina</name>
    <dbReference type="NCBI Taxonomy" id="1510225"/>
    <lineage>
        <taxon>Archaea</taxon>
        <taxon>Methanobacteriati</taxon>
        <taxon>Methanobacteriota</taxon>
        <taxon>Stenosarchaea group</taxon>
        <taxon>Halobacteria</taxon>
        <taxon>Halobacteriales</taxon>
        <taxon>Haloarculaceae</taxon>
        <taxon>Halovenus</taxon>
    </lineage>
</organism>
<evidence type="ECO:0000259" key="2">
    <source>
        <dbReference type="Pfam" id="PF06276"/>
    </source>
</evidence>
<comment type="caution">
    <text evidence="3">The sequence shown here is derived from an EMBL/GenBank/DDBJ whole genome shotgun (WGS) entry which is preliminary data.</text>
</comment>
<dbReference type="Proteomes" id="UP001596445">
    <property type="component" value="Unassembled WGS sequence"/>
</dbReference>
<dbReference type="GeneID" id="76631315"/>
<protein>
    <submittedName>
        <fullName evidence="3">IucA/IucC family C-terminal-domain containing protein</fullName>
    </submittedName>
</protein>
<keyword evidence="4" id="KW-1185">Reference proteome</keyword>
<sequence>MPHGTNVIRIHDDGRPTRIAVKDFVDEVAITDRDLPELAAVFPYSLRDDDRYKHHILQQAPPESFCHRIVGTLFVGVFRYLADLLARHHDYPEERFWGQIRTAIDNYQARFPDLKPRFELFDLYRPRFKKYCLNRNRMVRHGYEDTSSRPDVPSHGTVSNPLSERPQE</sequence>
<dbReference type="InterPro" id="IPR037455">
    <property type="entry name" value="LucA/IucC-like"/>
</dbReference>